<protein>
    <submittedName>
        <fullName evidence="3">Alpha/beta hydrolase fold-3 domain protein</fullName>
    </submittedName>
</protein>
<dbReference type="InterPro" id="IPR013094">
    <property type="entry name" value="AB_hydrolase_3"/>
</dbReference>
<dbReference type="PANTHER" id="PTHR23024">
    <property type="entry name" value="ARYLACETAMIDE DEACETYLASE"/>
    <property type="match status" value="1"/>
</dbReference>
<sequence>MQYADEAHAFRLRRSGARGPRNWDELQMVRAQHRQETVSVAPATEELAGDVPVRIITPADAPCGVLLDIHSGGFYIGAASDNDVRNRALADRLGVAVVSVDYRLAPEHPWPAAPDDCETVAKWLAESAEARFGTGRLVIGGVSAGATLAMTTLLRLRDRGIDAFAGAVLQYGTFDLSAQTPAGRPASMWNFASIRNLRTASRCTPRRWPTPPSTTSTDGSMTASGREPI</sequence>
<accession>A1T8L9</accession>
<keyword evidence="4" id="KW-1185">Reference proteome</keyword>
<dbReference type="AlphaFoldDB" id="A1T8L9"/>
<dbReference type="HOGENOM" id="CLU_1208738_0_0_11"/>
<dbReference type="Proteomes" id="UP000009159">
    <property type="component" value="Chromosome"/>
</dbReference>
<evidence type="ECO:0000313" key="3">
    <source>
        <dbReference type="EMBL" id="ABM13519.1"/>
    </source>
</evidence>
<evidence type="ECO:0000259" key="2">
    <source>
        <dbReference type="Pfam" id="PF07859"/>
    </source>
</evidence>
<dbReference type="Gene3D" id="3.40.50.1820">
    <property type="entry name" value="alpha/beta hydrolase"/>
    <property type="match status" value="1"/>
</dbReference>
<reference evidence="3" key="1">
    <citation type="submission" date="2006-12" db="EMBL/GenBank/DDBJ databases">
        <title>Complete sequence of Mycobacterium vanbaalenii PYR-1.</title>
        <authorList>
            <consortium name="US DOE Joint Genome Institute"/>
            <person name="Copeland A."/>
            <person name="Lucas S."/>
            <person name="Lapidus A."/>
            <person name="Barry K."/>
            <person name="Detter J.C."/>
            <person name="Glavina del Rio T."/>
            <person name="Hammon N."/>
            <person name="Israni S."/>
            <person name="Dalin E."/>
            <person name="Tice H."/>
            <person name="Pitluck S."/>
            <person name="Singan V."/>
            <person name="Schmutz J."/>
            <person name="Larimer F."/>
            <person name="Land M."/>
            <person name="Hauser L."/>
            <person name="Kyrpides N."/>
            <person name="Anderson I.J."/>
            <person name="Miller C."/>
            <person name="Richardson P."/>
        </authorList>
    </citation>
    <scope>NUCLEOTIDE SEQUENCE [LARGE SCALE GENOMIC DNA]</scope>
    <source>
        <strain evidence="3">PYR-1</strain>
    </source>
</reference>
<dbReference type="PANTHER" id="PTHR23024:SF24">
    <property type="entry name" value="ALPHA_BETA HYDROLASE FOLD-3 DOMAIN-CONTAINING PROTEIN"/>
    <property type="match status" value="1"/>
</dbReference>
<feature type="compositionally biased region" description="Low complexity" evidence="1">
    <location>
        <begin position="203"/>
        <end position="217"/>
    </location>
</feature>
<feature type="region of interest" description="Disordered" evidence="1">
    <location>
        <begin position="203"/>
        <end position="229"/>
    </location>
</feature>
<name>A1T8L9_MYCVP</name>
<dbReference type="EMBL" id="CP000511">
    <property type="protein sequence ID" value="ABM13519.1"/>
    <property type="molecule type" value="Genomic_DNA"/>
</dbReference>
<dbReference type="KEGG" id="mva:Mvan_2712"/>
<gene>
    <name evidence="3" type="ordered locus">Mvan_2712</name>
</gene>
<dbReference type="InterPro" id="IPR050466">
    <property type="entry name" value="Carboxylest/Gibb_receptor"/>
</dbReference>
<dbReference type="InterPro" id="IPR029058">
    <property type="entry name" value="AB_hydrolase_fold"/>
</dbReference>
<dbReference type="Pfam" id="PF07859">
    <property type="entry name" value="Abhydrolase_3"/>
    <property type="match status" value="1"/>
</dbReference>
<dbReference type="SUPFAM" id="SSF53474">
    <property type="entry name" value="alpha/beta-Hydrolases"/>
    <property type="match status" value="1"/>
</dbReference>
<dbReference type="STRING" id="350058.Mvan_2712"/>
<evidence type="ECO:0000313" key="4">
    <source>
        <dbReference type="Proteomes" id="UP000009159"/>
    </source>
</evidence>
<evidence type="ECO:0000256" key="1">
    <source>
        <dbReference type="SAM" id="MobiDB-lite"/>
    </source>
</evidence>
<organism evidence="3 4">
    <name type="scientific">Mycolicibacterium vanbaalenii (strain DSM 7251 / JCM 13017 / BCRC 16820 / KCTC 9966 / NRRL B-24157 / PYR-1)</name>
    <name type="common">Mycobacterium vanbaalenii</name>
    <dbReference type="NCBI Taxonomy" id="350058"/>
    <lineage>
        <taxon>Bacteria</taxon>
        <taxon>Bacillati</taxon>
        <taxon>Actinomycetota</taxon>
        <taxon>Actinomycetes</taxon>
        <taxon>Mycobacteriales</taxon>
        <taxon>Mycobacteriaceae</taxon>
        <taxon>Mycolicibacterium</taxon>
    </lineage>
</organism>
<dbReference type="GO" id="GO:0016787">
    <property type="term" value="F:hydrolase activity"/>
    <property type="evidence" value="ECO:0007669"/>
    <property type="project" value="UniProtKB-KW"/>
</dbReference>
<feature type="domain" description="Alpha/beta hydrolase fold-3" evidence="2">
    <location>
        <begin position="67"/>
        <end position="183"/>
    </location>
</feature>
<dbReference type="eggNOG" id="COG0657">
    <property type="taxonomic scope" value="Bacteria"/>
</dbReference>
<keyword evidence="3" id="KW-0378">Hydrolase</keyword>
<proteinExistence type="predicted"/>